<reference evidence="2 3" key="1">
    <citation type="submission" date="2024-03" db="EMBL/GenBank/DDBJ databases">
        <title>Bacilli Hybrid Assemblies.</title>
        <authorList>
            <person name="Kovac J."/>
        </authorList>
    </citation>
    <scope>NUCLEOTIDE SEQUENCE [LARGE SCALE GENOMIC DNA]</scope>
    <source>
        <strain evidence="2 3">FSL R7-0666</strain>
    </source>
</reference>
<evidence type="ECO:0000313" key="2">
    <source>
        <dbReference type="EMBL" id="MEN0645573.1"/>
    </source>
</evidence>
<dbReference type="EMBL" id="JBCITK010000002">
    <property type="protein sequence ID" value="MEN0645573.1"/>
    <property type="molecule type" value="Genomic_DNA"/>
</dbReference>
<comment type="caution">
    <text evidence="2">The sequence shown here is derived from an EMBL/GenBank/DDBJ whole genome shotgun (WGS) entry which is preliminary data.</text>
</comment>
<evidence type="ECO:0008006" key="4">
    <source>
        <dbReference type="Google" id="ProtNLM"/>
    </source>
</evidence>
<protein>
    <recommendedName>
        <fullName evidence="4">DUF3139 domain-containing protein</fullName>
    </recommendedName>
</protein>
<proteinExistence type="predicted"/>
<feature type="transmembrane region" description="Helical" evidence="1">
    <location>
        <begin position="6"/>
        <end position="24"/>
    </location>
</feature>
<sequence>MDTPLIITLVITIVITIAMIFSKIDTNRLIKEQKKEEIKFRDEIESLIEKEFNAPKKDFLLEQKGSYSNSFHLYIHGKKYYAVFEMSENGESEIKKLVLL</sequence>
<gene>
    <name evidence="2" type="ORF">MKY91_20620</name>
</gene>
<keyword evidence="3" id="KW-1185">Reference proteome</keyword>
<name>A0ABU9VQX1_9BACI</name>
<keyword evidence="1" id="KW-1133">Transmembrane helix</keyword>
<keyword evidence="1" id="KW-0472">Membrane</keyword>
<dbReference type="Proteomes" id="UP001418796">
    <property type="component" value="Unassembled WGS sequence"/>
</dbReference>
<dbReference type="RefSeq" id="WP_343132240.1">
    <property type="nucleotide sequence ID" value="NZ_JBCITK010000002.1"/>
</dbReference>
<evidence type="ECO:0000256" key="1">
    <source>
        <dbReference type="SAM" id="Phobius"/>
    </source>
</evidence>
<evidence type="ECO:0000313" key="3">
    <source>
        <dbReference type="Proteomes" id="UP001418796"/>
    </source>
</evidence>
<keyword evidence="1" id="KW-0812">Transmembrane</keyword>
<organism evidence="2 3">
    <name type="scientific">Alkalicoccobacillus gibsonii</name>
    <dbReference type="NCBI Taxonomy" id="79881"/>
    <lineage>
        <taxon>Bacteria</taxon>
        <taxon>Bacillati</taxon>
        <taxon>Bacillota</taxon>
        <taxon>Bacilli</taxon>
        <taxon>Bacillales</taxon>
        <taxon>Bacillaceae</taxon>
        <taxon>Alkalicoccobacillus</taxon>
    </lineage>
</organism>
<accession>A0ABU9VQX1</accession>